<protein>
    <submittedName>
        <fullName evidence="1">Uncharacterized protein</fullName>
    </submittedName>
</protein>
<feature type="non-terminal residue" evidence="1">
    <location>
        <position position="152"/>
    </location>
</feature>
<evidence type="ECO:0000313" key="1">
    <source>
        <dbReference type="EMBL" id="KRF83813.1"/>
    </source>
</evidence>
<accession>A0A0Q9WUG9</accession>
<keyword evidence="2" id="KW-1185">Reference proteome</keyword>
<gene>
    <name evidence="1" type="primary">Dvir\GJ26838</name>
    <name evidence="1" type="ORF">Dvir_GJ26838</name>
</gene>
<sequence>MHTCLFSLLQLQVPRRALFFVYARQAQVDNAPSCPAYVRPNKLQGHYVTCRNFQSTLSNAIKSCWTCRNINLTFYCPGRGPRKSIAEAVNRNDTGQRLPSDSCQGCFICESYGKQLLCKLLEYRKSHKTSRDKTNLMCLPNLIAGLANLICG</sequence>
<dbReference type="AlphaFoldDB" id="A0A0Q9WUG9"/>
<organism evidence="1 2">
    <name type="scientific">Drosophila virilis</name>
    <name type="common">Fruit fly</name>
    <dbReference type="NCBI Taxonomy" id="7244"/>
    <lineage>
        <taxon>Eukaryota</taxon>
        <taxon>Metazoa</taxon>
        <taxon>Ecdysozoa</taxon>
        <taxon>Arthropoda</taxon>
        <taxon>Hexapoda</taxon>
        <taxon>Insecta</taxon>
        <taxon>Pterygota</taxon>
        <taxon>Neoptera</taxon>
        <taxon>Endopterygota</taxon>
        <taxon>Diptera</taxon>
        <taxon>Brachycera</taxon>
        <taxon>Muscomorpha</taxon>
        <taxon>Ephydroidea</taxon>
        <taxon>Drosophilidae</taxon>
        <taxon>Drosophila</taxon>
    </lineage>
</organism>
<evidence type="ECO:0000313" key="2">
    <source>
        <dbReference type="Proteomes" id="UP000008792"/>
    </source>
</evidence>
<dbReference type="Proteomes" id="UP000008792">
    <property type="component" value="Unassembled WGS sequence"/>
</dbReference>
<name>A0A0Q9WUG9_DROVI</name>
<dbReference type="InParanoid" id="A0A0Q9WUG9"/>
<dbReference type="EMBL" id="CH940650">
    <property type="protein sequence ID" value="KRF83813.1"/>
    <property type="molecule type" value="Genomic_DNA"/>
</dbReference>
<reference evidence="1 2" key="1">
    <citation type="journal article" date="2007" name="Nature">
        <title>Evolution of genes and genomes on the Drosophila phylogeny.</title>
        <authorList>
            <consortium name="Drosophila 12 Genomes Consortium"/>
            <person name="Clark A.G."/>
            <person name="Eisen M.B."/>
            <person name="Smith D.R."/>
            <person name="Bergman C.M."/>
            <person name="Oliver B."/>
            <person name="Markow T.A."/>
            <person name="Kaufman T.C."/>
            <person name="Kellis M."/>
            <person name="Gelbart W."/>
            <person name="Iyer V.N."/>
            <person name="Pollard D.A."/>
            <person name="Sackton T.B."/>
            <person name="Larracuente A.M."/>
            <person name="Singh N.D."/>
            <person name="Abad J.P."/>
            <person name="Abt D.N."/>
            <person name="Adryan B."/>
            <person name="Aguade M."/>
            <person name="Akashi H."/>
            <person name="Anderson W.W."/>
            <person name="Aquadro C.F."/>
            <person name="Ardell D.H."/>
            <person name="Arguello R."/>
            <person name="Artieri C.G."/>
            <person name="Barbash D.A."/>
            <person name="Barker D."/>
            <person name="Barsanti P."/>
            <person name="Batterham P."/>
            <person name="Batzoglou S."/>
            <person name="Begun D."/>
            <person name="Bhutkar A."/>
            <person name="Blanco E."/>
            <person name="Bosak S.A."/>
            <person name="Bradley R.K."/>
            <person name="Brand A.D."/>
            <person name="Brent M.R."/>
            <person name="Brooks A.N."/>
            <person name="Brown R.H."/>
            <person name="Butlin R.K."/>
            <person name="Caggese C."/>
            <person name="Calvi B.R."/>
            <person name="Bernardo de Carvalho A."/>
            <person name="Caspi A."/>
            <person name="Castrezana S."/>
            <person name="Celniker S.E."/>
            <person name="Chang J.L."/>
            <person name="Chapple C."/>
            <person name="Chatterji S."/>
            <person name="Chinwalla A."/>
            <person name="Civetta A."/>
            <person name="Clifton S.W."/>
            <person name="Comeron J.M."/>
            <person name="Costello J.C."/>
            <person name="Coyne J.A."/>
            <person name="Daub J."/>
            <person name="David R.G."/>
            <person name="Delcher A.L."/>
            <person name="Delehaunty K."/>
            <person name="Do C.B."/>
            <person name="Ebling H."/>
            <person name="Edwards K."/>
            <person name="Eickbush T."/>
            <person name="Evans J.D."/>
            <person name="Filipski A."/>
            <person name="Findeiss S."/>
            <person name="Freyhult E."/>
            <person name="Fulton L."/>
            <person name="Fulton R."/>
            <person name="Garcia A.C."/>
            <person name="Gardiner A."/>
            <person name="Garfield D.A."/>
            <person name="Garvin B.E."/>
            <person name="Gibson G."/>
            <person name="Gilbert D."/>
            <person name="Gnerre S."/>
            <person name="Godfrey J."/>
            <person name="Good R."/>
            <person name="Gotea V."/>
            <person name="Gravely B."/>
            <person name="Greenberg A.J."/>
            <person name="Griffiths-Jones S."/>
            <person name="Gross S."/>
            <person name="Guigo R."/>
            <person name="Gustafson E.A."/>
            <person name="Haerty W."/>
            <person name="Hahn M.W."/>
            <person name="Halligan D.L."/>
            <person name="Halpern A.L."/>
            <person name="Halter G.M."/>
            <person name="Han M.V."/>
            <person name="Heger A."/>
            <person name="Hillier L."/>
            <person name="Hinrichs A.S."/>
            <person name="Holmes I."/>
            <person name="Hoskins R.A."/>
            <person name="Hubisz M.J."/>
            <person name="Hultmark D."/>
            <person name="Huntley M.A."/>
            <person name="Jaffe D.B."/>
            <person name="Jagadeeshan S."/>
            <person name="Jeck W.R."/>
            <person name="Johnson J."/>
            <person name="Jones C.D."/>
            <person name="Jordan W.C."/>
            <person name="Karpen G.H."/>
            <person name="Kataoka E."/>
            <person name="Keightley P.D."/>
            <person name="Kheradpour P."/>
            <person name="Kirkness E.F."/>
            <person name="Koerich L.B."/>
            <person name="Kristiansen K."/>
            <person name="Kudrna D."/>
            <person name="Kulathinal R.J."/>
            <person name="Kumar S."/>
            <person name="Kwok R."/>
            <person name="Lander E."/>
            <person name="Langley C.H."/>
            <person name="Lapoint R."/>
            <person name="Lazzaro B.P."/>
            <person name="Lee S.J."/>
            <person name="Levesque L."/>
            <person name="Li R."/>
            <person name="Lin C.F."/>
            <person name="Lin M.F."/>
            <person name="Lindblad-Toh K."/>
            <person name="Llopart A."/>
            <person name="Long M."/>
            <person name="Low L."/>
            <person name="Lozovsky E."/>
            <person name="Lu J."/>
            <person name="Luo M."/>
            <person name="Machado C.A."/>
            <person name="Makalowski W."/>
            <person name="Marzo M."/>
            <person name="Matsuda M."/>
            <person name="Matzkin L."/>
            <person name="McAllister B."/>
            <person name="McBride C.S."/>
            <person name="McKernan B."/>
            <person name="McKernan K."/>
            <person name="Mendez-Lago M."/>
            <person name="Minx P."/>
            <person name="Mollenhauer M.U."/>
            <person name="Montooth K."/>
            <person name="Mount S.M."/>
            <person name="Mu X."/>
            <person name="Myers E."/>
            <person name="Negre B."/>
            <person name="Newfeld S."/>
            <person name="Nielsen R."/>
            <person name="Noor M.A."/>
            <person name="O'Grady P."/>
            <person name="Pachter L."/>
            <person name="Papaceit M."/>
            <person name="Parisi M.J."/>
            <person name="Parisi M."/>
            <person name="Parts L."/>
            <person name="Pedersen J.S."/>
            <person name="Pesole G."/>
            <person name="Phillippy A.M."/>
            <person name="Ponting C.P."/>
            <person name="Pop M."/>
            <person name="Porcelli D."/>
            <person name="Powell J.R."/>
            <person name="Prohaska S."/>
            <person name="Pruitt K."/>
            <person name="Puig M."/>
            <person name="Quesneville H."/>
            <person name="Ram K.R."/>
            <person name="Rand D."/>
            <person name="Rasmussen M.D."/>
            <person name="Reed L.K."/>
            <person name="Reenan R."/>
            <person name="Reily A."/>
            <person name="Remington K.A."/>
            <person name="Rieger T.T."/>
            <person name="Ritchie M.G."/>
            <person name="Robin C."/>
            <person name="Rogers Y.H."/>
            <person name="Rohde C."/>
            <person name="Rozas J."/>
            <person name="Rubenfield M.J."/>
            <person name="Ruiz A."/>
            <person name="Russo S."/>
            <person name="Salzberg S.L."/>
            <person name="Sanchez-Gracia A."/>
            <person name="Saranga D.J."/>
            <person name="Sato H."/>
            <person name="Schaeffer S.W."/>
            <person name="Schatz M.C."/>
            <person name="Schlenke T."/>
            <person name="Schwartz R."/>
            <person name="Segarra C."/>
            <person name="Singh R.S."/>
            <person name="Sirot L."/>
            <person name="Sirota M."/>
            <person name="Sisneros N.B."/>
            <person name="Smith C.D."/>
            <person name="Smith T.F."/>
            <person name="Spieth J."/>
            <person name="Stage D.E."/>
            <person name="Stark A."/>
            <person name="Stephan W."/>
            <person name="Strausberg R.L."/>
            <person name="Strempel S."/>
            <person name="Sturgill D."/>
            <person name="Sutton G."/>
            <person name="Sutton G.G."/>
            <person name="Tao W."/>
            <person name="Teichmann S."/>
            <person name="Tobari Y.N."/>
            <person name="Tomimura Y."/>
            <person name="Tsolas J.M."/>
            <person name="Valente V.L."/>
            <person name="Venter E."/>
            <person name="Venter J.C."/>
            <person name="Vicario S."/>
            <person name="Vieira F.G."/>
            <person name="Vilella A.J."/>
            <person name="Villasante A."/>
            <person name="Walenz B."/>
            <person name="Wang J."/>
            <person name="Wasserman M."/>
            <person name="Watts T."/>
            <person name="Wilson D."/>
            <person name="Wilson R.K."/>
            <person name="Wing R.A."/>
            <person name="Wolfner M.F."/>
            <person name="Wong A."/>
            <person name="Wong G.K."/>
            <person name="Wu C.I."/>
            <person name="Wu G."/>
            <person name="Yamamoto D."/>
            <person name="Yang H.P."/>
            <person name="Yang S.P."/>
            <person name="Yorke J.A."/>
            <person name="Yoshida K."/>
            <person name="Zdobnov E."/>
            <person name="Zhang P."/>
            <person name="Zhang Y."/>
            <person name="Zimin A.V."/>
            <person name="Baldwin J."/>
            <person name="Abdouelleil A."/>
            <person name="Abdulkadir J."/>
            <person name="Abebe A."/>
            <person name="Abera B."/>
            <person name="Abreu J."/>
            <person name="Acer S.C."/>
            <person name="Aftuck L."/>
            <person name="Alexander A."/>
            <person name="An P."/>
            <person name="Anderson E."/>
            <person name="Anderson S."/>
            <person name="Arachi H."/>
            <person name="Azer M."/>
            <person name="Bachantsang P."/>
            <person name="Barry A."/>
            <person name="Bayul T."/>
            <person name="Berlin A."/>
            <person name="Bessette D."/>
            <person name="Bloom T."/>
            <person name="Blye J."/>
            <person name="Boguslavskiy L."/>
            <person name="Bonnet C."/>
            <person name="Boukhgalter B."/>
            <person name="Bourzgui I."/>
            <person name="Brown A."/>
            <person name="Cahill P."/>
            <person name="Channer S."/>
            <person name="Cheshatsang Y."/>
            <person name="Chuda L."/>
            <person name="Citroen M."/>
            <person name="Collymore A."/>
            <person name="Cooke P."/>
            <person name="Costello M."/>
            <person name="D'Aco K."/>
            <person name="Daza R."/>
            <person name="De Haan G."/>
            <person name="DeGray S."/>
            <person name="DeMaso C."/>
            <person name="Dhargay N."/>
            <person name="Dooley K."/>
            <person name="Dooley E."/>
            <person name="Doricent M."/>
            <person name="Dorje P."/>
            <person name="Dorjee K."/>
            <person name="Dupes A."/>
            <person name="Elong R."/>
            <person name="Falk J."/>
            <person name="Farina A."/>
            <person name="Faro S."/>
            <person name="Ferguson D."/>
            <person name="Fisher S."/>
            <person name="Foley C.D."/>
            <person name="Franke A."/>
            <person name="Friedrich D."/>
            <person name="Gadbois L."/>
            <person name="Gearin G."/>
            <person name="Gearin C.R."/>
            <person name="Giannoukos G."/>
            <person name="Goode T."/>
            <person name="Graham J."/>
            <person name="Grandbois E."/>
            <person name="Grewal S."/>
            <person name="Gyaltsen K."/>
            <person name="Hafez N."/>
            <person name="Hagos B."/>
            <person name="Hall J."/>
            <person name="Henson C."/>
            <person name="Hollinger A."/>
            <person name="Honan T."/>
            <person name="Huard M.D."/>
            <person name="Hughes L."/>
            <person name="Hurhula B."/>
            <person name="Husby M.E."/>
            <person name="Kamat A."/>
            <person name="Kanga B."/>
            <person name="Kashin S."/>
            <person name="Khazanovich D."/>
            <person name="Kisner P."/>
            <person name="Lance K."/>
            <person name="Lara M."/>
            <person name="Lee W."/>
            <person name="Lennon N."/>
            <person name="Letendre F."/>
            <person name="LeVine R."/>
            <person name="Lipovsky A."/>
            <person name="Liu X."/>
            <person name="Liu J."/>
            <person name="Liu S."/>
            <person name="Lokyitsang T."/>
            <person name="Lokyitsang Y."/>
            <person name="Lubonja R."/>
            <person name="Lui A."/>
            <person name="MacDonald P."/>
            <person name="Magnisalis V."/>
            <person name="Maru K."/>
            <person name="Matthews C."/>
            <person name="McCusker W."/>
            <person name="McDonough S."/>
            <person name="Mehta T."/>
            <person name="Meldrim J."/>
            <person name="Meneus L."/>
            <person name="Mihai O."/>
            <person name="Mihalev A."/>
            <person name="Mihova T."/>
            <person name="Mittelman R."/>
            <person name="Mlenga V."/>
            <person name="Montmayeur A."/>
            <person name="Mulrain L."/>
            <person name="Navidi A."/>
            <person name="Naylor J."/>
            <person name="Negash T."/>
            <person name="Nguyen T."/>
            <person name="Nguyen N."/>
            <person name="Nicol R."/>
            <person name="Norbu C."/>
            <person name="Norbu N."/>
            <person name="Novod N."/>
            <person name="O'Neill B."/>
            <person name="Osman S."/>
            <person name="Markiewicz E."/>
            <person name="Oyono O.L."/>
            <person name="Patti C."/>
            <person name="Phunkhang P."/>
            <person name="Pierre F."/>
            <person name="Priest M."/>
            <person name="Raghuraman S."/>
            <person name="Rege F."/>
            <person name="Reyes R."/>
            <person name="Rise C."/>
            <person name="Rogov P."/>
            <person name="Ross K."/>
            <person name="Ryan E."/>
            <person name="Settipalli S."/>
            <person name="Shea T."/>
            <person name="Sherpa N."/>
            <person name="Shi L."/>
            <person name="Shih D."/>
            <person name="Sparrow T."/>
            <person name="Spaulding J."/>
            <person name="Stalker J."/>
            <person name="Stange-Thomann N."/>
            <person name="Stavropoulos S."/>
            <person name="Stone C."/>
            <person name="Strader C."/>
            <person name="Tesfaye S."/>
            <person name="Thomson T."/>
            <person name="Thoulutsang Y."/>
            <person name="Thoulutsang D."/>
            <person name="Topham K."/>
            <person name="Topping I."/>
            <person name="Tsamla T."/>
            <person name="Vassiliev H."/>
            <person name="Vo A."/>
            <person name="Wangchuk T."/>
            <person name="Wangdi T."/>
            <person name="Weiand M."/>
            <person name="Wilkinson J."/>
            <person name="Wilson A."/>
            <person name="Yadav S."/>
            <person name="Young G."/>
            <person name="Yu Q."/>
            <person name="Zembek L."/>
            <person name="Zhong D."/>
            <person name="Zimmer A."/>
            <person name="Zwirko Z."/>
            <person name="Jaffe D.B."/>
            <person name="Alvarez P."/>
            <person name="Brockman W."/>
            <person name="Butler J."/>
            <person name="Chin C."/>
            <person name="Gnerre S."/>
            <person name="Grabherr M."/>
            <person name="Kleber M."/>
            <person name="Mauceli E."/>
            <person name="MacCallum I."/>
        </authorList>
    </citation>
    <scope>NUCLEOTIDE SEQUENCE [LARGE SCALE GENOMIC DNA]</scope>
    <source>
        <strain evidence="2">Tucson 15010-1051.87</strain>
    </source>
</reference>
<proteinExistence type="predicted"/>